<dbReference type="Proteomes" id="UP000306340">
    <property type="component" value="Unassembled WGS sequence"/>
</dbReference>
<comment type="caution">
    <text evidence="5">The sequence shown here is derived from an EMBL/GenBank/DDBJ whole genome shotgun (WGS) entry which is preliminary data.</text>
</comment>
<dbReference type="InterPro" id="IPR038156">
    <property type="entry name" value="PCS_N_sf"/>
</dbReference>
<keyword evidence="3" id="KW-0732">Signal</keyword>
<dbReference type="GO" id="GO:0010038">
    <property type="term" value="P:response to metal ion"/>
    <property type="evidence" value="ECO:0007669"/>
    <property type="project" value="InterPro"/>
</dbReference>
<evidence type="ECO:0000256" key="1">
    <source>
        <dbReference type="ARBA" id="ARBA00012468"/>
    </source>
</evidence>
<dbReference type="SUPFAM" id="SSF54001">
    <property type="entry name" value="Cysteine proteinases"/>
    <property type="match status" value="1"/>
</dbReference>
<name>A0A4U0YU97_9RHOB</name>
<feature type="signal peptide" evidence="3">
    <location>
        <begin position="1"/>
        <end position="22"/>
    </location>
</feature>
<accession>A0A4U0YU97</accession>
<proteinExistence type="predicted"/>
<evidence type="ECO:0000256" key="2">
    <source>
        <dbReference type="ARBA" id="ARBA00022539"/>
    </source>
</evidence>
<reference evidence="5 6" key="1">
    <citation type="submission" date="2019-04" db="EMBL/GenBank/DDBJ databases">
        <title>Crypto-aerobic microbial life in anoxic (sulfidic) marine sediments.</title>
        <authorList>
            <person name="Bhattacharya S."/>
            <person name="Roy C."/>
            <person name="Mondal N."/>
            <person name="Sarkar J."/>
            <person name="Mandal S."/>
            <person name="Rameez M.J."/>
            <person name="Ghosh W."/>
        </authorList>
    </citation>
    <scope>NUCLEOTIDE SEQUENCE [LARGE SCALE GENOMIC DNA]</scope>
    <source>
        <strain evidence="5 6">SBBC</strain>
    </source>
</reference>
<dbReference type="PROSITE" id="PS51443">
    <property type="entry name" value="PCS"/>
    <property type="match status" value="1"/>
</dbReference>
<dbReference type="GO" id="GO:0046872">
    <property type="term" value="F:metal ion binding"/>
    <property type="evidence" value="ECO:0007669"/>
    <property type="project" value="InterPro"/>
</dbReference>
<gene>
    <name evidence="5" type="ORF">FAZ78_12485</name>
</gene>
<dbReference type="GO" id="GO:0016756">
    <property type="term" value="F:glutathione gamma-glutamylcysteinyltransferase activity"/>
    <property type="evidence" value="ECO:0007669"/>
    <property type="project" value="UniProtKB-EC"/>
</dbReference>
<dbReference type="InterPro" id="IPR007719">
    <property type="entry name" value="PCS_N"/>
</dbReference>
<dbReference type="RefSeq" id="WP_136792854.1">
    <property type="nucleotide sequence ID" value="NZ_SWAU01000110.1"/>
</dbReference>
<feature type="domain" description="Peptidase C83" evidence="4">
    <location>
        <begin position="23"/>
        <end position="257"/>
    </location>
</feature>
<evidence type="ECO:0000256" key="3">
    <source>
        <dbReference type="SAM" id="SignalP"/>
    </source>
</evidence>
<sequence length="257" mass="26745">MNASQRAAGPVLSLLAGLAALAASGMAAGAEETPLPKLGPDAVSLTADHGYMARAEAPDYWAFSGFVKPQVTGSACSVAAVTAAVNGLRGLPALAEEPVLTQPALLELVGDAEWARLSADEGDGVTFAQLERYARAALDAAGLAEARLDSFHPGDSSEAQLATLRTMLTENEASAEDVLLVYFNQGVVTGDWDGPHVSLIGAYDAAGDSVLVLEVDQEWYVPYWTTAPVLLEAMVKPTSAEHGPLEGETGGLVRIRR</sequence>
<dbReference type="Pfam" id="PF05023">
    <property type="entry name" value="Phytochelatin"/>
    <property type="match status" value="1"/>
</dbReference>
<keyword evidence="2" id="KW-0104">Cadmium</keyword>
<evidence type="ECO:0000259" key="4">
    <source>
        <dbReference type="PROSITE" id="PS51443"/>
    </source>
</evidence>
<protein>
    <recommendedName>
        <fullName evidence="1">glutathione gamma-glutamylcysteinyltransferase</fullName>
        <ecNumber evidence="1">2.3.2.15</ecNumber>
    </recommendedName>
</protein>
<dbReference type="EMBL" id="SWAU01000110">
    <property type="protein sequence ID" value="TKA96252.1"/>
    <property type="molecule type" value="Genomic_DNA"/>
</dbReference>
<feature type="chain" id="PRO_5020706671" description="glutathione gamma-glutamylcysteinyltransferase" evidence="3">
    <location>
        <begin position="23"/>
        <end position="257"/>
    </location>
</feature>
<evidence type="ECO:0000313" key="6">
    <source>
        <dbReference type="Proteomes" id="UP000306340"/>
    </source>
</evidence>
<dbReference type="GO" id="GO:0046938">
    <property type="term" value="P:phytochelatin biosynthetic process"/>
    <property type="evidence" value="ECO:0007669"/>
    <property type="project" value="InterPro"/>
</dbReference>
<dbReference type="EC" id="2.3.2.15" evidence="1"/>
<dbReference type="AlphaFoldDB" id="A0A4U0YU97"/>
<dbReference type="InterPro" id="IPR038765">
    <property type="entry name" value="Papain-like_cys_pep_sf"/>
</dbReference>
<evidence type="ECO:0000313" key="5">
    <source>
        <dbReference type="EMBL" id="TKA96252.1"/>
    </source>
</evidence>
<organism evidence="5 6">
    <name type="scientific">Cereibacter changlensis</name>
    <dbReference type="NCBI Taxonomy" id="402884"/>
    <lineage>
        <taxon>Bacteria</taxon>
        <taxon>Pseudomonadati</taxon>
        <taxon>Pseudomonadota</taxon>
        <taxon>Alphaproteobacteria</taxon>
        <taxon>Rhodobacterales</taxon>
        <taxon>Paracoccaceae</taxon>
        <taxon>Cereibacter</taxon>
    </lineage>
</organism>
<dbReference type="Gene3D" id="3.90.70.30">
    <property type="entry name" value="Phytochelatin synthase, N-terminal domain"/>
    <property type="match status" value="1"/>
</dbReference>